<evidence type="ECO:0008006" key="5">
    <source>
        <dbReference type="Google" id="ProtNLM"/>
    </source>
</evidence>
<accession>A0A9N7P5F4</accession>
<gene>
    <name evidence="3" type="ORF">SHERM_08920</name>
</gene>
<evidence type="ECO:0000313" key="3">
    <source>
        <dbReference type="EMBL" id="CAA0843066.1"/>
    </source>
</evidence>
<dbReference type="SUPFAM" id="SSF50965">
    <property type="entry name" value="Galactose oxidase, central domain"/>
    <property type="match status" value="1"/>
</dbReference>
<dbReference type="EMBL" id="CACSLK010034598">
    <property type="protein sequence ID" value="CAA0843066.1"/>
    <property type="molecule type" value="Genomic_DNA"/>
</dbReference>
<name>A0A9N7P5F4_STRHE</name>
<dbReference type="PANTHER" id="PTHR46093:SF3">
    <property type="entry name" value="ACYL-COA-BINDING DOMAIN-CONTAINING PROTEIN 4"/>
    <property type="match status" value="1"/>
</dbReference>
<evidence type="ECO:0000256" key="2">
    <source>
        <dbReference type="ARBA" id="ARBA00022737"/>
    </source>
</evidence>
<keyword evidence="1" id="KW-0880">Kelch repeat</keyword>
<dbReference type="PANTHER" id="PTHR46093">
    <property type="entry name" value="ACYL-COA-BINDING DOMAIN-CONTAINING PROTEIN 5"/>
    <property type="match status" value="1"/>
</dbReference>
<comment type="caution">
    <text evidence="3">The sequence shown here is derived from an EMBL/GenBank/DDBJ whole genome shotgun (WGS) entry which is preliminary data.</text>
</comment>
<sequence length="235" mass="25832">MIYKSWEGADGEVKFHECAHERVRVLAVQASIEAPLSFPRRRVRDENISSCGLAWIIASRGAAVVSTSAMFLSATCRLSTMAWSGLRTLGSRLGPRDSHSACVLGHRMFVFGGNDGLRKVGELRWLDLRTGEWARPECRGSPPPACESHTTTVVGPFGNDGWSCSGPVGRGRPNYFNDLHILDLTSMEWSSPKVGGAGPWPLTATARWPLEGTWEIGGCWWSLAECTRGSCFREY</sequence>
<organism evidence="3 4">
    <name type="scientific">Striga hermonthica</name>
    <name type="common">Purple witchweed</name>
    <name type="synonym">Buchnera hermonthica</name>
    <dbReference type="NCBI Taxonomy" id="68872"/>
    <lineage>
        <taxon>Eukaryota</taxon>
        <taxon>Viridiplantae</taxon>
        <taxon>Streptophyta</taxon>
        <taxon>Embryophyta</taxon>
        <taxon>Tracheophyta</taxon>
        <taxon>Spermatophyta</taxon>
        <taxon>Magnoliopsida</taxon>
        <taxon>eudicotyledons</taxon>
        <taxon>Gunneridae</taxon>
        <taxon>Pentapetalae</taxon>
        <taxon>asterids</taxon>
        <taxon>lamiids</taxon>
        <taxon>Lamiales</taxon>
        <taxon>Orobanchaceae</taxon>
        <taxon>Buchnereae</taxon>
        <taxon>Striga</taxon>
    </lineage>
</organism>
<dbReference type="AlphaFoldDB" id="A0A9N7P5F4"/>
<keyword evidence="4" id="KW-1185">Reference proteome</keyword>
<dbReference type="Pfam" id="PF24681">
    <property type="entry name" value="Kelch_KLHDC2_KLHL20_DRC7"/>
    <property type="match status" value="1"/>
</dbReference>
<keyword evidence="2" id="KW-0677">Repeat</keyword>
<evidence type="ECO:0000256" key="1">
    <source>
        <dbReference type="ARBA" id="ARBA00022441"/>
    </source>
</evidence>
<proteinExistence type="predicted"/>
<dbReference type="InterPro" id="IPR011043">
    <property type="entry name" value="Gal_Oxase/kelch_b-propeller"/>
</dbReference>
<dbReference type="Proteomes" id="UP001153555">
    <property type="component" value="Unassembled WGS sequence"/>
</dbReference>
<protein>
    <recommendedName>
        <fullName evidence="5">Galactose oxidase/kelch repeat superfamily protein</fullName>
    </recommendedName>
</protein>
<dbReference type="InterPro" id="IPR015915">
    <property type="entry name" value="Kelch-typ_b-propeller"/>
</dbReference>
<evidence type="ECO:0000313" key="4">
    <source>
        <dbReference type="Proteomes" id="UP001153555"/>
    </source>
</evidence>
<dbReference type="Gene3D" id="2.120.10.80">
    <property type="entry name" value="Kelch-type beta propeller"/>
    <property type="match status" value="1"/>
</dbReference>
<reference evidence="3" key="1">
    <citation type="submission" date="2019-12" db="EMBL/GenBank/DDBJ databases">
        <authorList>
            <person name="Scholes J."/>
        </authorList>
    </citation>
    <scope>NUCLEOTIDE SEQUENCE</scope>
</reference>
<dbReference type="OrthoDB" id="10251809at2759"/>